<feature type="region of interest" description="Disordered" evidence="1">
    <location>
        <begin position="123"/>
        <end position="153"/>
    </location>
</feature>
<name>A0ABQ3WWN2_9ACTN</name>
<organism evidence="2">
    <name type="scientific">Actinoplanes campanulatus</name>
    <dbReference type="NCBI Taxonomy" id="113559"/>
    <lineage>
        <taxon>Bacteria</taxon>
        <taxon>Bacillati</taxon>
        <taxon>Actinomycetota</taxon>
        <taxon>Actinomycetes</taxon>
        <taxon>Micromonosporales</taxon>
        <taxon>Micromonosporaceae</taxon>
        <taxon>Actinoplanes</taxon>
    </lineage>
</organism>
<sequence>MSLTLIRPHRLRHPFTCTDDAAPNRTGAWAHGRSFDLGAHVRASPGWVHTVGRWRAWWPHAEDVACAAIAAIGQVGHHATATVCPHLFVWSRAHLFAGSRAHLLAGSRAHLFAWSRAHPLAGSREHPARATGVTAGRGHPGARAGKIVTSRPA</sequence>
<gene>
    <name evidence="2" type="ORF">Aca07nite_79020</name>
</gene>
<comment type="caution">
    <text evidence="2">The sequence shown here is derived from an EMBL/GenBank/DDBJ whole genome shotgun (WGS) entry which is preliminary data.</text>
</comment>
<accession>A0ABQ3WWN2</accession>
<reference evidence="2" key="1">
    <citation type="submission" date="2021-01" db="EMBL/GenBank/DDBJ databases">
        <title>Whole genome shotgun sequence of Actinoplanes capillaceus NBRC 16408.</title>
        <authorList>
            <person name="Komaki H."/>
            <person name="Tamura T."/>
        </authorList>
    </citation>
    <scope>NUCLEOTIDE SEQUENCE [LARGE SCALE GENOMIC DNA]</scope>
    <source>
        <strain evidence="2">NBRC 16408</strain>
    </source>
</reference>
<proteinExistence type="predicted"/>
<dbReference type="EMBL" id="BOMF01000153">
    <property type="protein sequence ID" value="GID50627.1"/>
    <property type="molecule type" value="Genomic_DNA"/>
</dbReference>
<protein>
    <submittedName>
        <fullName evidence="2">Uncharacterized protein</fullName>
    </submittedName>
</protein>
<evidence type="ECO:0000313" key="2">
    <source>
        <dbReference type="EMBL" id="GID50627.1"/>
    </source>
</evidence>
<evidence type="ECO:0000256" key="1">
    <source>
        <dbReference type="SAM" id="MobiDB-lite"/>
    </source>
</evidence>